<evidence type="ECO:0000313" key="16">
    <source>
        <dbReference type="Proteomes" id="UP001165063"/>
    </source>
</evidence>
<dbReference type="GO" id="GO:0055070">
    <property type="term" value="P:copper ion homeostasis"/>
    <property type="evidence" value="ECO:0007669"/>
    <property type="project" value="TreeGrafter"/>
</dbReference>
<dbReference type="SUPFAM" id="SSF81653">
    <property type="entry name" value="Calcium ATPase, transduction domain A"/>
    <property type="match status" value="1"/>
</dbReference>
<keyword evidence="8 13" id="KW-0067">ATP-binding</keyword>
<dbReference type="GO" id="GO:0140581">
    <property type="term" value="F:P-type monovalent copper transporter activity"/>
    <property type="evidence" value="ECO:0007669"/>
    <property type="project" value="UniProtKB-EC"/>
</dbReference>
<evidence type="ECO:0000256" key="9">
    <source>
        <dbReference type="ARBA" id="ARBA00022967"/>
    </source>
</evidence>
<dbReference type="CDD" id="cd00371">
    <property type="entry name" value="HMA"/>
    <property type="match status" value="1"/>
</dbReference>
<dbReference type="GO" id="GO:0030003">
    <property type="term" value="P:intracellular monoatomic cation homeostasis"/>
    <property type="evidence" value="ECO:0007669"/>
    <property type="project" value="UniProtKB-ARBA"/>
</dbReference>
<feature type="transmembrane region" description="Helical" evidence="13">
    <location>
        <begin position="121"/>
        <end position="140"/>
    </location>
</feature>
<feature type="transmembrane region" description="Helical" evidence="13">
    <location>
        <begin position="161"/>
        <end position="180"/>
    </location>
</feature>
<dbReference type="OrthoDB" id="432719at2759"/>
<dbReference type="AlphaFoldDB" id="A0A9W6Z4M1"/>
<dbReference type="InterPro" id="IPR059000">
    <property type="entry name" value="ATPase_P-type_domA"/>
</dbReference>
<evidence type="ECO:0000256" key="4">
    <source>
        <dbReference type="ARBA" id="ARBA00022448"/>
    </source>
</evidence>
<evidence type="ECO:0000256" key="10">
    <source>
        <dbReference type="ARBA" id="ARBA00022989"/>
    </source>
</evidence>
<dbReference type="NCBIfam" id="TIGR01525">
    <property type="entry name" value="ATPase-IB_hvy"/>
    <property type="match status" value="1"/>
</dbReference>
<proteinExistence type="inferred from homology"/>
<dbReference type="Pfam" id="PF00403">
    <property type="entry name" value="HMA"/>
    <property type="match status" value="1"/>
</dbReference>
<dbReference type="PANTHER" id="PTHR43520:SF8">
    <property type="entry name" value="P-TYPE CU(+) TRANSPORTER"/>
    <property type="match status" value="1"/>
</dbReference>
<dbReference type="Pfam" id="PF00702">
    <property type="entry name" value="Hydrolase"/>
    <property type="match status" value="1"/>
</dbReference>
<dbReference type="InterPro" id="IPR006121">
    <property type="entry name" value="HMA_dom"/>
</dbReference>
<keyword evidence="10 13" id="KW-1133">Transmembrane helix</keyword>
<evidence type="ECO:0000256" key="6">
    <source>
        <dbReference type="ARBA" id="ARBA00022723"/>
    </source>
</evidence>
<dbReference type="InterPro" id="IPR027256">
    <property type="entry name" value="P-typ_ATPase_IB"/>
</dbReference>
<dbReference type="SUPFAM" id="SSF55008">
    <property type="entry name" value="HMA, heavy metal-associated domain"/>
    <property type="match status" value="1"/>
</dbReference>
<feature type="transmembrane region" description="Helical" evidence="13">
    <location>
        <begin position="192"/>
        <end position="210"/>
    </location>
</feature>
<dbReference type="InterPro" id="IPR023298">
    <property type="entry name" value="ATPase_P-typ_TM_dom_sf"/>
</dbReference>
<keyword evidence="16" id="KW-1185">Reference proteome</keyword>
<accession>A0A9W6Z4M1</accession>
<reference evidence="15" key="1">
    <citation type="submission" date="2023-04" db="EMBL/GenBank/DDBJ databases">
        <title>Ambrosiozyma monospora NBRC 1965.</title>
        <authorList>
            <person name="Ichikawa N."/>
            <person name="Sato H."/>
            <person name="Tonouchi N."/>
        </authorList>
    </citation>
    <scope>NUCLEOTIDE SEQUENCE</scope>
    <source>
        <strain evidence="15">NBRC 1965</strain>
    </source>
</reference>
<dbReference type="Pfam" id="PF00122">
    <property type="entry name" value="E1-E2_ATPase"/>
    <property type="match status" value="1"/>
</dbReference>
<dbReference type="FunFam" id="2.70.150.10:FF:000002">
    <property type="entry name" value="Copper-transporting ATPase 1, putative"/>
    <property type="match status" value="1"/>
</dbReference>
<dbReference type="InterPro" id="IPR036412">
    <property type="entry name" value="HAD-like_sf"/>
</dbReference>
<dbReference type="PRINTS" id="PR00119">
    <property type="entry name" value="CATATPASE"/>
</dbReference>
<dbReference type="SUPFAM" id="SSF81665">
    <property type="entry name" value="Calcium ATPase, transmembrane domain M"/>
    <property type="match status" value="1"/>
</dbReference>
<feature type="transmembrane region" description="Helical" evidence="13">
    <location>
        <begin position="88"/>
        <end position="109"/>
    </location>
</feature>
<dbReference type="Gene3D" id="3.40.50.1000">
    <property type="entry name" value="HAD superfamily/HAD-like"/>
    <property type="match status" value="1"/>
</dbReference>
<name>A0A9W6Z4M1_AMBMO</name>
<comment type="similarity">
    <text evidence="2 13">Belongs to the cation transport ATPase (P-type) (TC 3.A.3) family. Type IB subfamily.</text>
</comment>
<dbReference type="PRINTS" id="PR00942">
    <property type="entry name" value="CUATPASEI"/>
</dbReference>
<dbReference type="GO" id="GO:0043682">
    <property type="term" value="F:P-type divalent copper transporter activity"/>
    <property type="evidence" value="ECO:0007669"/>
    <property type="project" value="TreeGrafter"/>
</dbReference>
<sequence>MTCASCSGSIEQQVNGLPGIKSCYVALTTEEARIEYDANTVGIRDIISCIDACGFEATMMNKLDHTTQMELLAKTKEVQYWRSNFIRLLYFGLPIVFFGHVLPVIAAFYNWETYHIKLFYGTYLDIWIQAIAATYVQFVLGKRYYSSSFKALMHGSGTMDLLITVSTSIVYAYSCFSMLVSLVSLEGYPPRVLFSTSAMLFIFVSLGKWAESRAKGNTSTALSKLLSLAPTSCVIVENPSYVESVLAEKELLDPSLIQQKQIPVELLQKNDIVIIQSGSKIPSDGICIYGSSEVDESLLTGESLPVPKSAGSKLIGGSLNTHSTLYMKVQLIGSRTQLQQIVQLVRDAQISKAPVQRYADAIAAKFVPTILILSFATLLFWSLLLWVMNVKYIPPFFLNKEGDEVEVSKILQVAISVIVVACPCALGLAAPTAVMVGTGVGASNGILIKGGEVLERASDIDCIVFDKTGTITAGKMKLVGHRFVQADNVDDLTLWSMLHAIECNSEHPVGQAIAKGALYNVKRIGKSIQSIKVQEVKNHVGYGISAEVIDERDGFMKTVKIGTAKFIKDESKLTNFSTFQDIVSSYDTDTIASVSHISIDDTYFGYIQLADSLRQDSRKTIEYLKNQGYLVALVTGDNTKTSNYVAKLADYKAKE</sequence>
<evidence type="ECO:0000256" key="1">
    <source>
        <dbReference type="ARBA" id="ARBA00004141"/>
    </source>
</evidence>
<evidence type="ECO:0000256" key="12">
    <source>
        <dbReference type="ARBA" id="ARBA00080126"/>
    </source>
</evidence>
<protein>
    <recommendedName>
        <fullName evidence="3">P-type Cu(+) transporter</fullName>
        <ecNumber evidence="3">7.2.2.8</ecNumber>
    </recommendedName>
    <alternativeName>
        <fullName evidence="12">Cu(2+)-ATPase</fullName>
    </alternativeName>
</protein>
<evidence type="ECO:0000256" key="2">
    <source>
        <dbReference type="ARBA" id="ARBA00006024"/>
    </source>
</evidence>
<dbReference type="PROSITE" id="PS50846">
    <property type="entry name" value="HMA_2"/>
    <property type="match status" value="1"/>
</dbReference>
<dbReference type="PANTHER" id="PTHR43520">
    <property type="entry name" value="ATP7, ISOFORM B"/>
    <property type="match status" value="1"/>
</dbReference>
<keyword evidence="6 13" id="KW-0479">Metal-binding</keyword>
<comment type="caution">
    <text evidence="15">The sequence shown here is derived from an EMBL/GenBank/DDBJ whole genome shotgun (WGS) entry which is preliminary data.</text>
</comment>
<gene>
    <name evidence="15" type="ORF">Amon01_000715400</name>
</gene>
<evidence type="ECO:0000256" key="7">
    <source>
        <dbReference type="ARBA" id="ARBA00022741"/>
    </source>
</evidence>
<evidence type="ECO:0000256" key="13">
    <source>
        <dbReference type="RuleBase" id="RU362081"/>
    </source>
</evidence>
<feature type="domain" description="HMA" evidence="14">
    <location>
        <begin position="1"/>
        <end position="58"/>
    </location>
</feature>
<dbReference type="InterPro" id="IPR008250">
    <property type="entry name" value="ATPase_P-typ_transduc_dom_A_sf"/>
</dbReference>
<evidence type="ECO:0000259" key="14">
    <source>
        <dbReference type="PROSITE" id="PS50846"/>
    </source>
</evidence>
<dbReference type="FunFam" id="3.30.70.100:FF:000001">
    <property type="entry name" value="ATPase copper transporting beta"/>
    <property type="match status" value="1"/>
</dbReference>
<dbReference type="InterPro" id="IPR023214">
    <property type="entry name" value="HAD_sf"/>
</dbReference>
<dbReference type="Gene3D" id="3.30.70.100">
    <property type="match status" value="1"/>
</dbReference>
<keyword evidence="4" id="KW-0813">Transport</keyword>
<dbReference type="InterPro" id="IPR036163">
    <property type="entry name" value="HMA_dom_sf"/>
</dbReference>
<evidence type="ECO:0000256" key="3">
    <source>
        <dbReference type="ARBA" id="ARBA00012517"/>
    </source>
</evidence>
<feature type="transmembrane region" description="Helical" evidence="13">
    <location>
        <begin position="366"/>
        <end position="390"/>
    </location>
</feature>
<comment type="subcellular location">
    <subcellularLocation>
        <location evidence="1">Membrane</location>
        <topology evidence="1">Multi-pass membrane protein</topology>
    </subcellularLocation>
</comment>
<dbReference type="InterPro" id="IPR018303">
    <property type="entry name" value="ATPase_P-typ_P_site"/>
</dbReference>
<dbReference type="Proteomes" id="UP001165063">
    <property type="component" value="Unassembled WGS sequence"/>
</dbReference>
<evidence type="ECO:0000256" key="11">
    <source>
        <dbReference type="ARBA" id="ARBA00023136"/>
    </source>
</evidence>
<organism evidence="15 16">
    <name type="scientific">Ambrosiozyma monospora</name>
    <name type="common">Yeast</name>
    <name type="synonym">Endomycopsis monosporus</name>
    <dbReference type="NCBI Taxonomy" id="43982"/>
    <lineage>
        <taxon>Eukaryota</taxon>
        <taxon>Fungi</taxon>
        <taxon>Dikarya</taxon>
        <taxon>Ascomycota</taxon>
        <taxon>Saccharomycotina</taxon>
        <taxon>Pichiomycetes</taxon>
        <taxon>Pichiales</taxon>
        <taxon>Pichiaceae</taxon>
        <taxon>Ambrosiozyma</taxon>
    </lineage>
</organism>
<dbReference type="InterPro" id="IPR023299">
    <property type="entry name" value="ATPase_P-typ_cyto_dom_N"/>
</dbReference>
<dbReference type="PROSITE" id="PS00154">
    <property type="entry name" value="ATPASE_E1_E2"/>
    <property type="match status" value="1"/>
</dbReference>
<dbReference type="SUPFAM" id="SSF56784">
    <property type="entry name" value="HAD-like"/>
    <property type="match status" value="1"/>
</dbReference>
<dbReference type="GO" id="GO:0005524">
    <property type="term" value="F:ATP binding"/>
    <property type="evidence" value="ECO:0007669"/>
    <property type="project" value="UniProtKB-UniRule"/>
</dbReference>
<evidence type="ECO:0000256" key="8">
    <source>
        <dbReference type="ARBA" id="ARBA00022840"/>
    </source>
</evidence>
<keyword evidence="7 13" id="KW-0547">Nucleotide-binding</keyword>
<keyword evidence="5 13" id="KW-0812">Transmembrane</keyword>
<dbReference type="EC" id="7.2.2.8" evidence="3"/>
<dbReference type="GO" id="GO:0005507">
    <property type="term" value="F:copper ion binding"/>
    <property type="evidence" value="ECO:0007669"/>
    <property type="project" value="TreeGrafter"/>
</dbReference>
<evidence type="ECO:0000313" key="15">
    <source>
        <dbReference type="EMBL" id="GMG49937.1"/>
    </source>
</evidence>
<dbReference type="EMBL" id="BSXU01005037">
    <property type="protein sequence ID" value="GMG49937.1"/>
    <property type="molecule type" value="Genomic_DNA"/>
</dbReference>
<dbReference type="Gene3D" id="3.40.1110.10">
    <property type="entry name" value="Calcium-transporting ATPase, cytoplasmic domain N"/>
    <property type="match status" value="1"/>
</dbReference>
<dbReference type="Gene3D" id="2.70.150.10">
    <property type="entry name" value="Calcium-transporting ATPase, cytoplasmic transduction domain A"/>
    <property type="match status" value="1"/>
</dbReference>
<keyword evidence="9" id="KW-1278">Translocase</keyword>
<keyword evidence="11 13" id="KW-0472">Membrane</keyword>
<evidence type="ECO:0000256" key="5">
    <source>
        <dbReference type="ARBA" id="ARBA00022692"/>
    </source>
</evidence>
<dbReference type="GO" id="GO:0016020">
    <property type="term" value="C:membrane"/>
    <property type="evidence" value="ECO:0007669"/>
    <property type="project" value="UniProtKB-SubCell"/>
</dbReference>